<dbReference type="PANTHER" id="PTHR33744:SF7">
    <property type="entry name" value="PUCR FAMILY TRANSCRIPTIONAL REGULATOR"/>
    <property type="match status" value="1"/>
</dbReference>
<evidence type="ECO:0000313" key="4">
    <source>
        <dbReference type="Proteomes" id="UP000032221"/>
    </source>
</evidence>
<evidence type="ECO:0000259" key="2">
    <source>
        <dbReference type="Pfam" id="PF14361"/>
    </source>
</evidence>
<evidence type="ECO:0000313" key="3">
    <source>
        <dbReference type="EMBL" id="KIU14039.1"/>
    </source>
</evidence>
<dbReference type="AlphaFoldDB" id="A0A0D1JN89"/>
<dbReference type="InterPro" id="IPR025751">
    <property type="entry name" value="RsbRD_N_dom"/>
</dbReference>
<proteinExistence type="predicted"/>
<dbReference type="Pfam" id="PF13556">
    <property type="entry name" value="HTH_30"/>
    <property type="match status" value="1"/>
</dbReference>
<organism evidence="3 4">
    <name type="scientific">Mycolicibacterium llatzerense</name>
    <dbReference type="NCBI Taxonomy" id="280871"/>
    <lineage>
        <taxon>Bacteria</taxon>
        <taxon>Bacillati</taxon>
        <taxon>Actinomycetota</taxon>
        <taxon>Actinomycetes</taxon>
        <taxon>Mycobacteriales</taxon>
        <taxon>Mycobacteriaceae</taxon>
        <taxon>Mycolicibacterium</taxon>
    </lineage>
</organism>
<gene>
    <name evidence="3" type="ORF">TL10_26665</name>
</gene>
<dbReference type="PANTHER" id="PTHR33744">
    <property type="entry name" value="CARBOHYDRATE DIACID REGULATOR"/>
    <property type="match status" value="1"/>
</dbReference>
<comment type="caution">
    <text evidence="3">The sequence shown here is derived from an EMBL/GenBank/DDBJ whole genome shotgun (WGS) entry which is preliminary data.</text>
</comment>
<feature type="domain" description="RsbT co-antagonist protein RsbRD N-terminal" evidence="2">
    <location>
        <begin position="31"/>
        <end position="159"/>
    </location>
</feature>
<dbReference type="Proteomes" id="UP000032221">
    <property type="component" value="Unassembled WGS sequence"/>
</dbReference>
<feature type="domain" description="PucR C-terminal helix-turn-helix" evidence="1">
    <location>
        <begin position="356"/>
        <end position="413"/>
    </location>
</feature>
<reference evidence="3 4" key="1">
    <citation type="submission" date="2015-01" db="EMBL/GenBank/DDBJ databases">
        <title>Genome sequence of Mycobacterium llatzerense and Mycobacterium immunogenum recovered from brain abscess.</title>
        <authorList>
            <person name="Greninger A.L."/>
            <person name="Langelier C."/>
            <person name="Cunningham G."/>
            <person name="Chiu C.Y."/>
            <person name="Miller S."/>
        </authorList>
    </citation>
    <scope>NUCLEOTIDE SEQUENCE [LARGE SCALE GENOMIC DNA]</scope>
    <source>
        <strain evidence="3 4">CLUC14</strain>
    </source>
</reference>
<dbReference type="InterPro" id="IPR042070">
    <property type="entry name" value="PucR_C-HTH_sf"/>
</dbReference>
<dbReference type="PATRIC" id="fig|280871.6.peg.5531"/>
<dbReference type="EMBL" id="JXST01000055">
    <property type="protein sequence ID" value="KIU14039.1"/>
    <property type="molecule type" value="Genomic_DNA"/>
</dbReference>
<dbReference type="STRING" id="280871.TL10_26665"/>
<sequence>MDHNLHVPSPAQLPPIPADSPLRKVIEDRVDEIATELLHEAVQSIEWPTAIPIDHFDDEVVPYIVGGFLYGFALITEGRRVTAAEAATFVLPVAERHAEDGIPLPFLFTALHAGIRKLWEIVLEEATDGDAETIAALGMYLADLTGTISVLMTEVYQDSDFALRANTRHQLSALCATLIAGEPDRATVAKQVGIKLSERYEVLVFRVDADEPRTTHEILAARRRLRLANQVFYGRGASEILNTFDGHTGVILLPAPTVEQDADPQIPVHLRTLIDALSERLDVAFYAAYHARAELGAIPTAVSEADEITSLARKLGREPGVYQLTDILFEYQSTRPGPARDLLARHIAPLSDHPGLLQALQAHLHHGADRKAAAAELFIHPNTLTYRLRRIQDITGYDPTDPQQSRLLAAAMTVYAIDHAGKPTAATNLANPG</sequence>
<dbReference type="Gene3D" id="1.10.10.2840">
    <property type="entry name" value="PucR C-terminal helix-turn-helix domain"/>
    <property type="match status" value="1"/>
</dbReference>
<evidence type="ECO:0000259" key="1">
    <source>
        <dbReference type="Pfam" id="PF13556"/>
    </source>
</evidence>
<dbReference type="Pfam" id="PF14361">
    <property type="entry name" value="RsbRD_N"/>
    <property type="match status" value="1"/>
</dbReference>
<protein>
    <submittedName>
        <fullName evidence="3">Uncharacterized protein</fullName>
    </submittedName>
</protein>
<dbReference type="InterPro" id="IPR051448">
    <property type="entry name" value="CdaR-like_regulators"/>
</dbReference>
<keyword evidence="4" id="KW-1185">Reference proteome</keyword>
<name>A0A0D1JN89_9MYCO</name>
<accession>A0A0D1JN89</accession>
<dbReference type="InterPro" id="IPR025736">
    <property type="entry name" value="PucR_C-HTH_dom"/>
</dbReference>